<accession>A0A067GPI7</accession>
<keyword evidence="1" id="KW-1133">Transmembrane helix</keyword>
<evidence type="ECO:0000256" key="1">
    <source>
        <dbReference type="SAM" id="Phobius"/>
    </source>
</evidence>
<keyword evidence="1" id="KW-0472">Membrane</keyword>
<evidence type="ECO:0008006" key="4">
    <source>
        <dbReference type="Google" id="ProtNLM"/>
    </source>
</evidence>
<keyword evidence="3" id="KW-1185">Reference proteome</keyword>
<dbReference type="EMBL" id="KK784880">
    <property type="protein sequence ID" value="KDO77191.1"/>
    <property type="molecule type" value="Genomic_DNA"/>
</dbReference>
<keyword evidence="1" id="KW-0812">Transmembrane</keyword>
<name>A0A067GPI7_CITSI</name>
<evidence type="ECO:0000313" key="2">
    <source>
        <dbReference type="EMBL" id="KDO77191.1"/>
    </source>
</evidence>
<dbReference type="Proteomes" id="UP000027120">
    <property type="component" value="Unassembled WGS sequence"/>
</dbReference>
<gene>
    <name evidence="2" type="ORF">CISIN_1g034262mg</name>
</gene>
<evidence type="ECO:0000313" key="3">
    <source>
        <dbReference type="Proteomes" id="UP000027120"/>
    </source>
</evidence>
<organism evidence="2 3">
    <name type="scientific">Citrus sinensis</name>
    <name type="common">Sweet orange</name>
    <name type="synonym">Citrus aurantium var. sinensis</name>
    <dbReference type="NCBI Taxonomy" id="2711"/>
    <lineage>
        <taxon>Eukaryota</taxon>
        <taxon>Viridiplantae</taxon>
        <taxon>Streptophyta</taxon>
        <taxon>Embryophyta</taxon>
        <taxon>Tracheophyta</taxon>
        <taxon>Spermatophyta</taxon>
        <taxon>Magnoliopsida</taxon>
        <taxon>eudicotyledons</taxon>
        <taxon>Gunneridae</taxon>
        <taxon>Pentapetalae</taxon>
        <taxon>rosids</taxon>
        <taxon>malvids</taxon>
        <taxon>Sapindales</taxon>
        <taxon>Rutaceae</taxon>
        <taxon>Aurantioideae</taxon>
        <taxon>Citrus</taxon>
    </lineage>
</organism>
<feature type="transmembrane region" description="Helical" evidence="1">
    <location>
        <begin position="61"/>
        <end position="83"/>
    </location>
</feature>
<sequence>MNKNKTMKVAVSRELTFFFSNDLKILAELIYNRQHKMMITTYNIYENIINLDYTWVWLSSFQIALFIYFLPIQISCNIFYLYYSSLIQNISPQENYVSLS</sequence>
<proteinExistence type="predicted"/>
<protein>
    <recommendedName>
        <fullName evidence="4">Transmembrane protein</fullName>
    </recommendedName>
</protein>
<reference evidence="2 3" key="1">
    <citation type="submission" date="2014-04" db="EMBL/GenBank/DDBJ databases">
        <authorList>
            <consortium name="International Citrus Genome Consortium"/>
            <person name="Gmitter F."/>
            <person name="Chen C."/>
            <person name="Farmerie W."/>
            <person name="Harkins T."/>
            <person name="Desany B."/>
            <person name="Mohiuddin M."/>
            <person name="Kodira C."/>
            <person name="Borodovsky M."/>
            <person name="Lomsadze A."/>
            <person name="Burns P."/>
            <person name="Jenkins J."/>
            <person name="Prochnik S."/>
            <person name="Shu S."/>
            <person name="Chapman J."/>
            <person name="Pitluck S."/>
            <person name="Schmutz J."/>
            <person name="Rokhsar D."/>
        </authorList>
    </citation>
    <scope>NUCLEOTIDE SEQUENCE</scope>
</reference>
<dbReference type="AlphaFoldDB" id="A0A067GPI7"/>